<gene>
    <name evidence="1" type="ORF">AU467_11280</name>
</gene>
<reference evidence="1 2" key="1">
    <citation type="submission" date="2015-12" db="EMBL/GenBank/DDBJ databases">
        <title>Draft genome sequence of Mesorhizobium sp. UFLA 01-765, a multitolerant efficient symbiont and plant-growth promoting strain isolated from Zn-mining soil using Leucaena leucocephala as a trap plant.</title>
        <authorList>
            <person name="Rangel W.M."/>
            <person name="Thijs S."/>
            <person name="Longatti S.M."/>
            <person name="Moreira F.M."/>
            <person name="Weyens N."/>
            <person name="Vangronsveld J."/>
            <person name="Van Hamme J.D."/>
            <person name="Bottos E.M."/>
            <person name="Rineau F."/>
        </authorList>
    </citation>
    <scope>NUCLEOTIDE SEQUENCE [LARGE SCALE GENOMIC DNA]</scope>
    <source>
        <strain evidence="1 2">UFLA 01-765</strain>
    </source>
</reference>
<evidence type="ECO:0000313" key="1">
    <source>
        <dbReference type="EMBL" id="KUM28414.1"/>
    </source>
</evidence>
<dbReference type="OrthoDB" id="6882086at2"/>
<evidence type="ECO:0008006" key="3">
    <source>
        <dbReference type="Google" id="ProtNLM"/>
    </source>
</evidence>
<sequence length="103" mass="12008">MKYLVNWNERPQGSAIEYENVQKRILKIFQHWEIPSEVKVHAFVARVGEWGGSMLLEADDPLVVHKMCSTFPAFQFDVHQVIDVPDAVRVEMEAIKWRDELPS</sequence>
<proteinExistence type="predicted"/>
<name>A0A101KWU6_RHILI</name>
<comment type="caution">
    <text evidence="1">The sequence shown here is derived from an EMBL/GenBank/DDBJ whole genome shotgun (WGS) entry which is preliminary data.</text>
</comment>
<evidence type="ECO:0000313" key="2">
    <source>
        <dbReference type="Proteomes" id="UP000053176"/>
    </source>
</evidence>
<accession>A0A101KWU6</accession>
<protein>
    <recommendedName>
        <fullName evidence="3">DUF3303 domain-containing protein</fullName>
    </recommendedName>
</protein>
<dbReference type="EMBL" id="LPWA01000013">
    <property type="protein sequence ID" value="KUM28414.1"/>
    <property type="molecule type" value="Genomic_DNA"/>
</dbReference>
<organism evidence="1 2">
    <name type="scientific">Rhizobium loti</name>
    <name type="common">Mesorhizobium loti</name>
    <dbReference type="NCBI Taxonomy" id="381"/>
    <lineage>
        <taxon>Bacteria</taxon>
        <taxon>Pseudomonadati</taxon>
        <taxon>Pseudomonadota</taxon>
        <taxon>Alphaproteobacteria</taxon>
        <taxon>Hyphomicrobiales</taxon>
        <taxon>Phyllobacteriaceae</taxon>
        <taxon>Mesorhizobium</taxon>
    </lineage>
</organism>
<dbReference type="Proteomes" id="UP000053176">
    <property type="component" value="Unassembled WGS sequence"/>
</dbReference>
<dbReference type="InterPro" id="IPR021734">
    <property type="entry name" value="DUF3303"/>
</dbReference>
<dbReference type="AlphaFoldDB" id="A0A101KWU6"/>
<dbReference type="Pfam" id="PF11746">
    <property type="entry name" value="DUF3303"/>
    <property type="match status" value="1"/>
</dbReference>